<gene>
    <name evidence="2" type="ORF">SDC9_27354</name>
</gene>
<evidence type="ECO:0008006" key="3">
    <source>
        <dbReference type="Google" id="ProtNLM"/>
    </source>
</evidence>
<keyword evidence="1" id="KW-0175">Coiled coil</keyword>
<accession>A0A644URA7</accession>
<sequence>MTIKRLFLALAVVAVLFTSCGKKELEDKLITQQKLNDSIQAIVAAKDAEMESLFQELNSIEQSLTEVSSKYGNVNKLKNTSGEKVNKDTRARITEEIQSINEILANNKQKLNKLNSQISKDNNKNKELTAFVESLQTRVNEQEAQIQALTAELQQKKIVIENLNKNIDDLSKQNQAKDQQILQVESEKNTAYYIIGTKKELQAEGIVNVSGGFLGIGKKAKVSGDSELAKYTKIDVRHFEQIPLNGKNKIKIMTSHPSSSYQIEYSGKIPTSIKIKNSHDFWGKSKFLVVMYE</sequence>
<protein>
    <recommendedName>
        <fullName evidence="3">Chromosome partition protein Smc</fullName>
    </recommendedName>
</protein>
<feature type="coiled-coil region" evidence="1">
    <location>
        <begin position="43"/>
        <end position="70"/>
    </location>
</feature>
<evidence type="ECO:0000256" key="1">
    <source>
        <dbReference type="SAM" id="Coils"/>
    </source>
</evidence>
<dbReference type="EMBL" id="VSSQ01000150">
    <property type="protein sequence ID" value="MPL81434.1"/>
    <property type="molecule type" value="Genomic_DNA"/>
</dbReference>
<evidence type="ECO:0000313" key="2">
    <source>
        <dbReference type="EMBL" id="MPL81434.1"/>
    </source>
</evidence>
<name>A0A644URA7_9ZZZZ</name>
<organism evidence="2">
    <name type="scientific">bioreactor metagenome</name>
    <dbReference type="NCBI Taxonomy" id="1076179"/>
    <lineage>
        <taxon>unclassified sequences</taxon>
        <taxon>metagenomes</taxon>
        <taxon>ecological metagenomes</taxon>
    </lineage>
</organism>
<reference evidence="2" key="1">
    <citation type="submission" date="2019-08" db="EMBL/GenBank/DDBJ databases">
        <authorList>
            <person name="Kucharzyk K."/>
            <person name="Murdoch R.W."/>
            <person name="Higgins S."/>
            <person name="Loffler F."/>
        </authorList>
    </citation>
    <scope>NUCLEOTIDE SEQUENCE</scope>
</reference>
<feature type="coiled-coil region" evidence="1">
    <location>
        <begin position="97"/>
        <end position="187"/>
    </location>
</feature>
<comment type="caution">
    <text evidence="2">The sequence shown here is derived from an EMBL/GenBank/DDBJ whole genome shotgun (WGS) entry which is preliminary data.</text>
</comment>
<proteinExistence type="predicted"/>
<dbReference type="PROSITE" id="PS51257">
    <property type="entry name" value="PROKAR_LIPOPROTEIN"/>
    <property type="match status" value="1"/>
</dbReference>
<dbReference type="AlphaFoldDB" id="A0A644URA7"/>